<organism evidence="1">
    <name type="scientific">Salix viminalis</name>
    <name type="common">Common osier</name>
    <name type="synonym">Basket willow</name>
    <dbReference type="NCBI Taxonomy" id="40686"/>
    <lineage>
        <taxon>Eukaryota</taxon>
        <taxon>Viridiplantae</taxon>
        <taxon>Streptophyta</taxon>
        <taxon>Embryophyta</taxon>
        <taxon>Tracheophyta</taxon>
        <taxon>Spermatophyta</taxon>
        <taxon>Magnoliopsida</taxon>
        <taxon>eudicotyledons</taxon>
        <taxon>Gunneridae</taxon>
        <taxon>Pentapetalae</taxon>
        <taxon>rosids</taxon>
        <taxon>fabids</taxon>
        <taxon>Malpighiales</taxon>
        <taxon>Salicaceae</taxon>
        <taxon>Saliceae</taxon>
        <taxon>Salix</taxon>
    </lineage>
</organism>
<sequence>MFLSAAEIKCGIELLAQQLEAGVSRREVISEDMVLEILGDSHVFCLGHSSEEFIFAVLDVRFDTTDLHQFESTTCKTQVQFHTGQGQSMLRYWSFSYSYPFQQ</sequence>
<evidence type="ECO:0000313" key="1">
    <source>
        <dbReference type="EMBL" id="VFU65540.1"/>
    </source>
</evidence>
<proteinExistence type="predicted"/>
<dbReference type="AlphaFoldDB" id="A0A6N2NEB1"/>
<name>A0A6N2NEB1_SALVM</name>
<accession>A0A6N2NEB1</accession>
<reference evidence="1" key="1">
    <citation type="submission" date="2019-03" db="EMBL/GenBank/DDBJ databases">
        <authorList>
            <person name="Mank J."/>
            <person name="Almeida P."/>
        </authorList>
    </citation>
    <scope>NUCLEOTIDE SEQUENCE</scope>
    <source>
        <strain evidence="1">78183</strain>
    </source>
</reference>
<dbReference type="EMBL" id="CAADRP010002296">
    <property type="protein sequence ID" value="VFU65540.1"/>
    <property type="molecule type" value="Genomic_DNA"/>
</dbReference>
<gene>
    <name evidence="1" type="ORF">SVIM_LOCUS503232</name>
</gene>
<protein>
    <submittedName>
        <fullName evidence="1">Uncharacterized protein</fullName>
    </submittedName>
</protein>